<dbReference type="EMBL" id="JAEEGC010000118">
    <property type="protein sequence ID" value="MBV7275273.1"/>
    <property type="molecule type" value="Genomic_DNA"/>
</dbReference>
<proteinExistence type="predicted"/>
<gene>
    <name evidence="1" type="ORF">I6U48_20440</name>
</gene>
<reference evidence="1" key="1">
    <citation type="submission" date="2020-12" db="EMBL/GenBank/DDBJ databases">
        <title>Clostridium thailandense sp. nov., a novel acetogenic bacterium isolated from peat land soil in Thailand.</title>
        <authorList>
            <person name="Chaikitkaew S."/>
            <person name="Birkeland N.K."/>
        </authorList>
    </citation>
    <scope>NUCLEOTIDE SEQUENCE</scope>
    <source>
        <strain evidence="1">PL3</strain>
    </source>
</reference>
<dbReference type="AlphaFoldDB" id="A0A949TZ22"/>
<evidence type="ECO:0000313" key="2">
    <source>
        <dbReference type="Proteomes" id="UP000694308"/>
    </source>
</evidence>
<name>A0A949TZ22_9CLOT</name>
<dbReference type="Proteomes" id="UP000694308">
    <property type="component" value="Unassembled WGS sequence"/>
</dbReference>
<dbReference type="RefSeq" id="WP_218322328.1">
    <property type="nucleotide sequence ID" value="NZ_JAEEGC010000118.1"/>
</dbReference>
<keyword evidence="2" id="KW-1185">Reference proteome</keyword>
<protein>
    <submittedName>
        <fullName evidence="1">Uncharacterized protein</fullName>
    </submittedName>
</protein>
<evidence type="ECO:0000313" key="1">
    <source>
        <dbReference type="EMBL" id="MBV7275273.1"/>
    </source>
</evidence>
<comment type="caution">
    <text evidence="1">The sequence shown here is derived from an EMBL/GenBank/DDBJ whole genome shotgun (WGS) entry which is preliminary data.</text>
</comment>
<organism evidence="1 2">
    <name type="scientific">Clostridium thailandense</name>
    <dbReference type="NCBI Taxonomy" id="2794346"/>
    <lineage>
        <taxon>Bacteria</taxon>
        <taxon>Bacillati</taxon>
        <taxon>Bacillota</taxon>
        <taxon>Clostridia</taxon>
        <taxon>Eubacteriales</taxon>
        <taxon>Clostridiaceae</taxon>
        <taxon>Clostridium</taxon>
    </lineage>
</organism>
<accession>A0A949TZ22</accession>
<sequence length="55" mass="6386">MKFTLKMLLNVNVKAANFKDNQTVDTNKTWTIKFTNNVKFEELIKNSLSFAKSMV</sequence>